<dbReference type="EMBL" id="BNCQ01000033">
    <property type="protein sequence ID" value="GIM10053.1"/>
    <property type="molecule type" value="Genomic_DNA"/>
</dbReference>
<proteinExistence type="predicted"/>
<comment type="caution">
    <text evidence="1">The sequence shown here is derived from an EMBL/GenBank/DDBJ whole genome shotgun (WGS) entry which is preliminary data.</text>
</comment>
<evidence type="ECO:0000313" key="1">
    <source>
        <dbReference type="EMBL" id="GIM10053.1"/>
    </source>
</evidence>
<sequence>MDFEMDDAGAYFPLPNINFSQQLEQQQLASHGNLSASEAHTHTLQRLESILQSSQLGNLPAGDTYAGALPTDWQSTLVIAPPFPGPAPQLNLNPTLVAEMQRKYDVALNSWHTDRTLAIR</sequence>
<evidence type="ECO:0000313" key="2">
    <source>
        <dbReference type="Proteomes" id="UP000722791"/>
    </source>
</evidence>
<reference evidence="1" key="1">
    <citation type="journal article" date="2021" name="Proc. Natl. Acad. Sci. U.S.A.">
        <title>Three genomes in the algal genus Volvox reveal the fate of a haploid sex-determining region after a transition to homothallism.</title>
        <authorList>
            <person name="Yamamoto K."/>
            <person name="Hamaji T."/>
            <person name="Kawai-Toyooka H."/>
            <person name="Matsuzaki R."/>
            <person name="Takahashi F."/>
            <person name="Nishimura Y."/>
            <person name="Kawachi M."/>
            <person name="Noguchi H."/>
            <person name="Minakuchi Y."/>
            <person name="Umen J.G."/>
            <person name="Toyoda A."/>
            <person name="Nozaki H."/>
        </authorList>
    </citation>
    <scope>NUCLEOTIDE SEQUENCE</scope>
    <source>
        <strain evidence="1">NIES-3785</strain>
    </source>
</reference>
<organism evidence="1 2">
    <name type="scientific">Volvox reticuliferus</name>
    <dbReference type="NCBI Taxonomy" id="1737510"/>
    <lineage>
        <taxon>Eukaryota</taxon>
        <taxon>Viridiplantae</taxon>
        <taxon>Chlorophyta</taxon>
        <taxon>core chlorophytes</taxon>
        <taxon>Chlorophyceae</taxon>
        <taxon>CS clade</taxon>
        <taxon>Chlamydomonadales</taxon>
        <taxon>Volvocaceae</taxon>
        <taxon>Volvox</taxon>
    </lineage>
</organism>
<dbReference type="Proteomes" id="UP000722791">
    <property type="component" value="Unassembled WGS sequence"/>
</dbReference>
<gene>
    <name evidence="1" type="ORF">Vretimale_13831</name>
</gene>
<name>A0A8J4GM33_9CHLO</name>
<dbReference type="AlphaFoldDB" id="A0A8J4GM33"/>
<accession>A0A8J4GM33</accession>
<protein>
    <submittedName>
        <fullName evidence="1">Uncharacterized protein</fullName>
    </submittedName>
</protein>